<dbReference type="EMBL" id="KV878126">
    <property type="protein sequence ID" value="OJI98502.1"/>
    <property type="molecule type" value="Genomic_DNA"/>
</dbReference>
<keyword evidence="2" id="KW-1185">Reference proteome</keyword>
<name>A0A1L9PAK0_ASPVE</name>
<dbReference type="VEuPathDB" id="FungiDB:ASPVEDRAFT_37966"/>
<sequence length="63" mass="7065">MVYCTGVSFSQVAFFAALFSLLSIQAVHPIVPLLRPISFESAEKQNPKVNNYNTSNNIRFICK</sequence>
<gene>
    <name evidence="1" type="ORF">ASPVEDRAFT_37966</name>
</gene>
<proteinExistence type="predicted"/>
<protein>
    <submittedName>
        <fullName evidence="1">Uncharacterized protein</fullName>
    </submittedName>
</protein>
<dbReference type="GeneID" id="63727116"/>
<accession>A0A1L9PAK0</accession>
<dbReference type="AlphaFoldDB" id="A0A1L9PAK0"/>
<feature type="non-terminal residue" evidence="1">
    <location>
        <position position="63"/>
    </location>
</feature>
<organism evidence="1 2">
    <name type="scientific">Aspergillus versicolor CBS 583.65</name>
    <dbReference type="NCBI Taxonomy" id="1036611"/>
    <lineage>
        <taxon>Eukaryota</taxon>
        <taxon>Fungi</taxon>
        <taxon>Dikarya</taxon>
        <taxon>Ascomycota</taxon>
        <taxon>Pezizomycotina</taxon>
        <taxon>Eurotiomycetes</taxon>
        <taxon>Eurotiomycetidae</taxon>
        <taxon>Eurotiales</taxon>
        <taxon>Aspergillaceae</taxon>
        <taxon>Aspergillus</taxon>
        <taxon>Aspergillus subgen. Nidulantes</taxon>
    </lineage>
</organism>
<dbReference type="Proteomes" id="UP000184073">
    <property type="component" value="Unassembled WGS sequence"/>
</dbReference>
<dbReference type="RefSeq" id="XP_040664265.1">
    <property type="nucleotide sequence ID" value="XM_040811605.1"/>
</dbReference>
<evidence type="ECO:0000313" key="1">
    <source>
        <dbReference type="EMBL" id="OJI98502.1"/>
    </source>
</evidence>
<reference evidence="2" key="1">
    <citation type="journal article" date="2017" name="Genome Biol.">
        <title>Comparative genomics reveals high biological diversity and specific adaptations in the industrially and medically important fungal genus Aspergillus.</title>
        <authorList>
            <person name="de Vries R.P."/>
            <person name="Riley R."/>
            <person name="Wiebenga A."/>
            <person name="Aguilar-Osorio G."/>
            <person name="Amillis S."/>
            <person name="Uchima C.A."/>
            <person name="Anderluh G."/>
            <person name="Asadollahi M."/>
            <person name="Askin M."/>
            <person name="Barry K."/>
            <person name="Battaglia E."/>
            <person name="Bayram O."/>
            <person name="Benocci T."/>
            <person name="Braus-Stromeyer S.A."/>
            <person name="Caldana C."/>
            <person name="Canovas D."/>
            <person name="Cerqueira G.C."/>
            <person name="Chen F."/>
            <person name="Chen W."/>
            <person name="Choi C."/>
            <person name="Clum A."/>
            <person name="Dos Santos R.A."/>
            <person name="Damasio A.R."/>
            <person name="Diallinas G."/>
            <person name="Emri T."/>
            <person name="Fekete E."/>
            <person name="Flipphi M."/>
            <person name="Freyberg S."/>
            <person name="Gallo A."/>
            <person name="Gournas C."/>
            <person name="Habgood R."/>
            <person name="Hainaut M."/>
            <person name="Harispe M.L."/>
            <person name="Henrissat B."/>
            <person name="Hilden K.S."/>
            <person name="Hope R."/>
            <person name="Hossain A."/>
            <person name="Karabika E."/>
            <person name="Karaffa L."/>
            <person name="Karanyi Z."/>
            <person name="Krasevec N."/>
            <person name="Kuo A."/>
            <person name="Kusch H."/>
            <person name="LaButti K."/>
            <person name="Lagendijk E.L."/>
            <person name="Lapidus A."/>
            <person name="Levasseur A."/>
            <person name="Lindquist E."/>
            <person name="Lipzen A."/>
            <person name="Logrieco A.F."/>
            <person name="MacCabe A."/>
            <person name="Maekelae M.R."/>
            <person name="Malavazi I."/>
            <person name="Melin P."/>
            <person name="Meyer V."/>
            <person name="Mielnichuk N."/>
            <person name="Miskei M."/>
            <person name="Molnar A.P."/>
            <person name="Mule G."/>
            <person name="Ngan C.Y."/>
            <person name="Orejas M."/>
            <person name="Orosz E."/>
            <person name="Ouedraogo J.P."/>
            <person name="Overkamp K.M."/>
            <person name="Park H.-S."/>
            <person name="Perrone G."/>
            <person name="Piumi F."/>
            <person name="Punt P.J."/>
            <person name="Ram A.F."/>
            <person name="Ramon A."/>
            <person name="Rauscher S."/>
            <person name="Record E."/>
            <person name="Riano-Pachon D.M."/>
            <person name="Robert V."/>
            <person name="Roehrig J."/>
            <person name="Ruller R."/>
            <person name="Salamov A."/>
            <person name="Salih N.S."/>
            <person name="Samson R.A."/>
            <person name="Sandor E."/>
            <person name="Sanguinetti M."/>
            <person name="Schuetze T."/>
            <person name="Sepcic K."/>
            <person name="Shelest E."/>
            <person name="Sherlock G."/>
            <person name="Sophianopoulou V."/>
            <person name="Squina F.M."/>
            <person name="Sun H."/>
            <person name="Susca A."/>
            <person name="Todd R.B."/>
            <person name="Tsang A."/>
            <person name="Unkles S.E."/>
            <person name="van de Wiele N."/>
            <person name="van Rossen-Uffink D."/>
            <person name="Oliveira J.V."/>
            <person name="Vesth T.C."/>
            <person name="Visser J."/>
            <person name="Yu J.-H."/>
            <person name="Zhou M."/>
            <person name="Andersen M.R."/>
            <person name="Archer D.B."/>
            <person name="Baker S.E."/>
            <person name="Benoit I."/>
            <person name="Brakhage A.A."/>
            <person name="Braus G.H."/>
            <person name="Fischer R."/>
            <person name="Frisvad J.C."/>
            <person name="Goldman G.H."/>
            <person name="Houbraken J."/>
            <person name="Oakley B."/>
            <person name="Pocsi I."/>
            <person name="Scazzocchio C."/>
            <person name="Seiboth B."/>
            <person name="vanKuyk P.A."/>
            <person name="Wortman J."/>
            <person name="Dyer P.S."/>
            <person name="Grigoriev I.V."/>
        </authorList>
    </citation>
    <scope>NUCLEOTIDE SEQUENCE [LARGE SCALE GENOMIC DNA]</scope>
    <source>
        <strain evidence="2">CBS 583.65</strain>
    </source>
</reference>
<evidence type="ECO:0000313" key="2">
    <source>
        <dbReference type="Proteomes" id="UP000184073"/>
    </source>
</evidence>